<evidence type="ECO:0000259" key="7">
    <source>
        <dbReference type="PROSITE" id="PS50048"/>
    </source>
</evidence>
<dbReference type="SUPFAM" id="SSF57701">
    <property type="entry name" value="Zn2/Cys6 DNA-binding domain"/>
    <property type="match status" value="1"/>
</dbReference>
<dbReference type="CDD" id="cd00067">
    <property type="entry name" value="GAL4"/>
    <property type="match status" value="1"/>
</dbReference>
<evidence type="ECO:0000256" key="6">
    <source>
        <dbReference type="ARBA" id="ARBA00023242"/>
    </source>
</evidence>
<feature type="domain" description="Zn(2)-C6 fungal-type" evidence="7">
    <location>
        <begin position="9"/>
        <end position="39"/>
    </location>
</feature>
<dbReference type="PROSITE" id="PS50048">
    <property type="entry name" value="ZN2_CY6_FUNGAL_2"/>
    <property type="match status" value="1"/>
</dbReference>
<sequence length="417" mass="46872">MSRAPRTKACDACHRAKRKCGKQTPSCLRCTKRGFECRYPATKPSCFVLCEDGFNFNENVFGIRYQDLNRDVDAVPSSCLAVSQSVPTHEAARSPDFDVSQLPSSKASSLVRQHSFSSWLKASDSHDFDSLQQLGITTLRFIDVKCHVVTIRRWLHQWVDTGSNPFIHKLLYMAYFPRCIQDAYLALSCYLRKATSNERLVTQIIEDRATQLIQDHAVVSGKAREGQVGTVPVSSASFAHIARVQALLVYQFIGLYDGDIRMRHLAEGRIPVLYSWAQQMFEHYSRTTYAGSTLDSQIIRDLASFHSVESAIRNSDDFAWYEWITAETIRRTAIIACGMQTLYIVLQQGGTIPCQKDIMYTPNKGLWEAESSMDWEKLCSETNATLVQTADVKQVLTTLGPASLDDFATVLQISSGT</sequence>
<keyword evidence="2" id="KW-0862">Zinc</keyword>
<dbReference type="InterPro" id="IPR036864">
    <property type="entry name" value="Zn2-C6_fun-type_DNA-bd_sf"/>
</dbReference>
<dbReference type="GeneID" id="89969684"/>
<dbReference type="AlphaFoldDB" id="A0AAV9NG73"/>
<keyword evidence="5" id="KW-0804">Transcription</keyword>
<evidence type="ECO:0000313" key="8">
    <source>
        <dbReference type="EMBL" id="KAK5054573.1"/>
    </source>
</evidence>
<keyword evidence="9" id="KW-1185">Reference proteome</keyword>
<comment type="caution">
    <text evidence="8">The sequence shown here is derived from an EMBL/GenBank/DDBJ whole genome shotgun (WGS) entry which is preliminary data.</text>
</comment>
<keyword evidence="6" id="KW-0539">Nucleus</keyword>
<dbReference type="RefSeq" id="XP_064707346.1">
    <property type="nucleotide sequence ID" value="XM_064845088.1"/>
</dbReference>
<keyword evidence="4" id="KW-0238">DNA-binding</keyword>
<organism evidence="8 9">
    <name type="scientific">Exophiala bonariae</name>
    <dbReference type="NCBI Taxonomy" id="1690606"/>
    <lineage>
        <taxon>Eukaryota</taxon>
        <taxon>Fungi</taxon>
        <taxon>Dikarya</taxon>
        <taxon>Ascomycota</taxon>
        <taxon>Pezizomycotina</taxon>
        <taxon>Eurotiomycetes</taxon>
        <taxon>Chaetothyriomycetidae</taxon>
        <taxon>Chaetothyriales</taxon>
        <taxon>Herpotrichiellaceae</taxon>
        <taxon>Exophiala</taxon>
    </lineage>
</organism>
<evidence type="ECO:0000256" key="4">
    <source>
        <dbReference type="ARBA" id="ARBA00023125"/>
    </source>
</evidence>
<keyword evidence="1" id="KW-0479">Metal-binding</keyword>
<evidence type="ECO:0000256" key="2">
    <source>
        <dbReference type="ARBA" id="ARBA00022833"/>
    </source>
</evidence>
<gene>
    <name evidence="8" type="ORF">LTR84_001464</name>
</gene>
<dbReference type="GO" id="GO:0000981">
    <property type="term" value="F:DNA-binding transcription factor activity, RNA polymerase II-specific"/>
    <property type="evidence" value="ECO:0007669"/>
    <property type="project" value="InterPro"/>
</dbReference>
<dbReference type="EMBL" id="JAVRRD010000010">
    <property type="protein sequence ID" value="KAK5054573.1"/>
    <property type="molecule type" value="Genomic_DNA"/>
</dbReference>
<keyword evidence="3" id="KW-0805">Transcription regulation</keyword>
<dbReference type="InterPro" id="IPR001138">
    <property type="entry name" value="Zn2Cys6_DnaBD"/>
</dbReference>
<dbReference type="Proteomes" id="UP001358417">
    <property type="component" value="Unassembled WGS sequence"/>
</dbReference>
<evidence type="ECO:0000256" key="3">
    <source>
        <dbReference type="ARBA" id="ARBA00023015"/>
    </source>
</evidence>
<dbReference type="GO" id="GO:0008270">
    <property type="term" value="F:zinc ion binding"/>
    <property type="evidence" value="ECO:0007669"/>
    <property type="project" value="InterPro"/>
</dbReference>
<evidence type="ECO:0000256" key="5">
    <source>
        <dbReference type="ARBA" id="ARBA00023163"/>
    </source>
</evidence>
<evidence type="ECO:0000313" key="9">
    <source>
        <dbReference type="Proteomes" id="UP001358417"/>
    </source>
</evidence>
<dbReference type="Gene3D" id="4.10.240.10">
    <property type="entry name" value="Zn(2)-C6 fungal-type DNA-binding domain"/>
    <property type="match status" value="1"/>
</dbReference>
<dbReference type="PANTHER" id="PTHR47660:SF3">
    <property type="entry name" value="FINGER DOMAIN PROTEIN, PUTATIVE (AFU_ORTHOLOGUE AFUA_4G03310)-RELATED"/>
    <property type="match status" value="1"/>
</dbReference>
<name>A0AAV9NG73_9EURO</name>
<dbReference type="SMART" id="SM00066">
    <property type="entry name" value="GAL4"/>
    <property type="match status" value="1"/>
</dbReference>
<evidence type="ECO:0000256" key="1">
    <source>
        <dbReference type="ARBA" id="ARBA00022723"/>
    </source>
</evidence>
<dbReference type="GO" id="GO:0003677">
    <property type="term" value="F:DNA binding"/>
    <property type="evidence" value="ECO:0007669"/>
    <property type="project" value="UniProtKB-KW"/>
</dbReference>
<proteinExistence type="predicted"/>
<dbReference type="PROSITE" id="PS00463">
    <property type="entry name" value="ZN2_CY6_FUNGAL_1"/>
    <property type="match status" value="1"/>
</dbReference>
<accession>A0AAV9NG73</accession>
<protein>
    <recommendedName>
        <fullName evidence="7">Zn(2)-C6 fungal-type domain-containing protein</fullName>
    </recommendedName>
</protein>
<dbReference type="PANTHER" id="PTHR47660">
    <property type="entry name" value="TRANSCRIPTION FACTOR WITH C2H2 AND ZN(2)-CYS(6) DNA BINDING DOMAIN (EUROFUNG)-RELATED-RELATED"/>
    <property type="match status" value="1"/>
</dbReference>
<dbReference type="Pfam" id="PF00172">
    <property type="entry name" value="Zn_clus"/>
    <property type="match status" value="1"/>
</dbReference>
<reference evidence="8 9" key="1">
    <citation type="submission" date="2023-08" db="EMBL/GenBank/DDBJ databases">
        <title>Black Yeasts Isolated from many extreme environments.</title>
        <authorList>
            <person name="Coleine C."/>
            <person name="Stajich J.E."/>
            <person name="Selbmann L."/>
        </authorList>
    </citation>
    <scope>NUCLEOTIDE SEQUENCE [LARGE SCALE GENOMIC DNA]</scope>
    <source>
        <strain evidence="8 9">CCFEE 5792</strain>
    </source>
</reference>
<dbReference type="PRINTS" id="PR00755">
    <property type="entry name" value="AFLATOXINBRP"/>
</dbReference>